<dbReference type="Proteomes" id="UP000554342">
    <property type="component" value="Unassembled WGS sequence"/>
</dbReference>
<reference evidence="1 2" key="1">
    <citation type="submission" date="2020-08" db="EMBL/GenBank/DDBJ databases">
        <title>Genomic Encyclopedia of Type Strains, Phase IV (KMG-IV): sequencing the most valuable type-strain genomes for metagenomic binning, comparative biology and taxonomic classification.</title>
        <authorList>
            <person name="Goeker M."/>
        </authorList>
    </citation>
    <scope>NUCLEOTIDE SEQUENCE [LARGE SCALE GENOMIC DNA]</scope>
    <source>
        <strain evidence="1 2">DSM 27203</strain>
    </source>
</reference>
<organism evidence="1 2">
    <name type="scientific">Stakelama sediminis</name>
    <dbReference type="NCBI Taxonomy" id="463200"/>
    <lineage>
        <taxon>Bacteria</taxon>
        <taxon>Pseudomonadati</taxon>
        <taxon>Pseudomonadota</taxon>
        <taxon>Alphaproteobacteria</taxon>
        <taxon>Sphingomonadales</taxon>
        <taxon>Sphingomonadaceae</taxon>
        <taxon>Stakelama</taxon>
    </lineage>
</organism>
<name>A0A840Z2H7_9SPHN</name>
<evidence type="ECO:0000313" key="2">
    <source>
        <dbReference type="Proteomes" id="UP000554342"/>
    </source>
</evidence>
<dbReference type="InterPro" id="IPR029470">
    <property type="entry name" value="PDDEXK_4"/>
</dbReference>
<dbReference type="AlphaFoldDB" id="A0A840Z2H7"/>
<evidence type="ECO:0008006" key="3">
    <source>
        <dbReference type="Google" id="ProtNLM"/>
    </source>
</evidence>
<dbReference type="EMBL" id="JACIJI010000007">
    <property type="protein sequence ID" value="MBB5719954.1"/>
    <property type="molecule type" value="Genomic_DNA"/>
</dbReference>
<dbReference type="RefSeq" id="WP_345575237.1">
    <property type="nucleotide sequence ID" value="NZ_BAABIF010000011.1"/>
</dbReference>
<protein>
    <recommendedName>
        <fullName evidence="3">PD-(D/E)XK nuclease superfamily protein</fullName>
    </recommendedName>
</protein>
<comment type="caution">
    <text evidence="1">The sequence shown here is derived from an EMBL/GenBank/DDBJ whole genome shotgun (WGS) entry which is preliminary data.</text>
</comment>
<accession>A0A840Z2H7</accession>
<sequence length="197" mass="21494">MDDLQTAFRALQGPLARTKQRGGLINVWALASLRRDEVRNAAALAGLWMPEFGGETSMRFAVSYLATAIPAIDWSQELCGGYRVATEICPLGDGADRVDLVIETARHLVGIEIKIGAVLGREQLQRYSKAIARRGALQGLTPWVVLLAPFRTELPAIASSSWADVTRAARSVAGDRDGDRSFVAQLIESFGEHVREF</sequence>
<dbReference type="Pfam" id="PF14281">
    <property type="entry name" value="PDDEXK_4"/>
    <property type="match status" value="1"/>
</dbReference>
<evidence type="ECO:0000313" key="1">
    <source>
        <dbReference type="EMBL" id="MBB5719954.1"/>
    </source>
</evidence>
<keyword evidence="2" id="KW-1185">Reference proteome</keyword>
<gene>
    <name evidence="1" type="ORF">FHR23_002913</name>
</gene>
<proteinExistence type="predicted"/>